<name>I0WTN2_RHOOP</name>
<dbReference type="PATRIC" id="fig|1165867.3.peg.2407"/>
<dbReference type="EMBL" id="AJJH01000057">
    <property type="protein sequence ID" value="EID79748.1"/>
    <property type="molecule type" value="Genomic_DNA"/>
</dbReference>
<dbReference type="Proteomes" id="UP000006447">
    <property type="component" value="Unassembled WGS sequence"/>
</dbReference>
<gene>
    <name evidence="1" type="ORF">W59_11841</name>
</gene>
<organism evidence="1 2">
    <name type="scientific">Rhodococcus opacus RKJ300 = JCM 13270</name>
    <dbReference type="NCBI Taxonomy" id="1165867"/>
    <lineage>
        <taxon>Bacteria</taxon>
        <taxon>Bacillati</taxon>
        <taxon>Actinomycetota</taxon>
        <taxon>Actinomycetes</taxon>
        <taxon>Mycobacteriales</taxon>
        <taxon>Nocardiaceae</taxon>
        <taxon>Rhodococcus</taxon>
    </lineage>
</organism>
<dbReference type="AlphaFoldDB" id="I0WTN2"/>
<dbReference type="RefSeq" id="WP_007297370.1">
    <property type="nucleotide sequence ID" value="NZ_AJJH01000057.1"/>
</dbReference>
<evidence type="ECO:0000313" key="2">
    <source>
        <dbReference type="Proteomes" id="UP000006447"/>
    </source>
</evidence>
<evidence type="ECO:0000313" key="1">
    <source>
        <dbReference type="EMBL" id="EID79748.1"/>
    </source>
</evidence>
<reference evidence="1 2" key="1">
    <citation type="journal article" date="2012" name="J. Bacteriol.">
        <title>Draft genome sequence of the nitrophenol-degrading actinomycete Rhodococcus imtechensis RKJ300.</title>
        <authorList>
            <person name="Vikram S."/>
            <person name="Kumar S."/>
            <person name="Subramanian S."/>
            <person name="Raghava G.P."/>
        </authorList>
    </citation>
    <scope>NUCLEOTIDE SEQUENCE [LARGE SCALE GENOMIC DNA]</scope>
    <source>
        <strain evidence="1 2">RKJ300</strain>
    </source>
</reference>
<proteinExistence type="predicted"/>
<sequence>MIEAIARRDRWQIARNTTGPLLEELLAGRYDHQFILVDRPYHRGLDGAPIAVADNRIAIVVGTVPTESDHHPRVPVTAVLVAAPAHPLHWLVAALDFDMVVDNDFQRRVQFGTFSEDADLAIIAAHGTLDTEAAAIDWDDPTVVLRDSENGTITVADVVADLAKWERRGWAWIAADRNEFASLYLRAKHPELVREYSYP</sequence>
<comment type="caution">
    <text evidence="1">The sequence shown here is derived from an EMBL/GenBank/DDBJ whole genome shotgun (WGS) entry which is preliminary data.</text>
</comment>
<protein>
    <submittedName>
        <fullName evidence="1">Uncharacterized protein</fullName>
    </submittedName>
</protein>
<accession>I0WTN2</accession>